<feature type="region of interest" description="Disordered" evidence="1">
    <location>
        <begin position="1"/>
        <end position="30"/>
    </location>
</feature>
<dbReference type="AlphaFoldDB" id="A0A9W8N1P1"/>
<reference evidence="2" key="1">
    <citation type="submission" date="2022-07" db="EMBL/GenBank/DDBJ databases">
        <title>Genome Sequence of Agrocybe chaxingu.</title>
        <authorList>
            <person name="Buettner E."/>
        </authorList>
    </citation>
    <scope>NUCLEOTIDE SEQUENCE</scope>
    <source>
        <strain evidence="2">MP-N11</strain>
    </source>
</reference>
<name>A0A9W8N1P1_9AGAR</name>
<accession>A0A9W8N1P1</accession>
<sequence>MNKAFRLKRRAASHHPQSELRMATTSTDSPPRLPQELLDIIVDELGSNAERHEPVSRSTLTSCALVSKSMSARARGHLFSTISLRWKPYTSTVDARRTRICTLKCIMEADAQFVSFVRTLELSLDNDAWGTDDLPGVLTMLYSTPRSGLRALRLTAQSSVVPRSWGLDAKVAGKKALANLCLSGCLTELVIHGPMQESVLLLSKIPKGLVSLELSNASLIPTAAQLGMGLRMGDGEGVRLEKLVVDEVSAIMLFVDWKVEPSVRTRILAMMQGLKTLELETKRVSEDGRYFAVVLEQCRRSLERLVWSVEPFEDRISALLSHVPLSSFTALRSLTFKIWTKGGLVPNVNTRRLFSAIRESAMPSLEHLTFAIRLRPTWQSRRVTIDDLTDHTMCWGWEMLDVALGSKVRYPCLVLVEIDLGIVGLDIGGVFVTEEAYAQEEARVRLKALFPSFLASGGDLKTSFEGVFFCNKRT</sequence>
<protein>
    <submittedName>
        <fullName evidence="2">Uncharacterized protein</fullName>
    </submittedName>
</protein>
<keyword evidence="3" id="KW-1185">Reference proteome</keyword>
<gene>
    <name evidence="2" type="ORF">NLJ89_g558</name>
</gene>
<proteinExistence type="predicted"/>
<dbReference type="EMBL" id="JANKHO010000022">
    <property type="protein sequence ID" value="KAJ3517339.1"/>
    <property type="molecule type" value="Genomic_DNA"/>
</dbReference>
<evidence type="ECO:0000256" key="1">
    <source>
        <dbReference type="SAM" id="MobiDB-lite"/>
    </source>
</evidence>
<comment type="caution">
    <text evidence="2">The sequence shown here is derived from an EMBL/GenBank/DDBJ whole genome shotgun (WGS) entry which is preliminary data.</text>
</comment>
<dbReference type="OrthoDB" id="2745898at2759"/>
<organism evidence="2 3">
    <name type="scientific">Agrocybe chaxingu</name>
    <dbReference type="NCBI Taxonomy" id="84603"/>
    <lineage>
        <taxon>Eukaryota</taxon>
        <taxon>Fungi</taxon>
        <taxon>Dikarya</taxon>
        <taxon>Basidiomycota</taxon>
        <taxon>Agaricomycotina</taxon>
        <taxon>Agaricomycetes</taxon>
        <taxon>Agaricomycetidae</taxon>
        <taxon>Agaricales</taxon>
        <taxon>Agaricineae</taxon>
        <taxon>Strophariaceae</taxon>
        <taxon>Agrocybe</taxon>
    </lineage>
</organism>
<dbReference type="Proteomes" id="UP001148786">
    <property type="component" value="Unassembled WGS sequence"/>
</dbReference>
<feature type="compositionally biased region" description="Basic residues" evidence="1">
    <location>
        <begin position="1"/>
        <end position="13"/>
    </location>
</feature>
<evidence type="ECO:0000313" key="3">
    <source>
        <dbReference type="Proteomes" id="UP001148786"/>
    </source>
</evidence>
<evidence type="ECO:0000313" key="2">
    <source>
        <dbReference type="EMBL" id="KAJ3517339.1"/>
    </source>
</evidence>